<organism evidence="6 7">
    <name type="scientific">Owenia fusiformis</name>
    <name type="common">Polychaete worm</name>
    <dbReference type="NCBI Taxonomy" id="6347"/>
    <lineage>
        <taxon>Eukaryota</taxon>
        <taxon>Metazoa</taxon>
        <taxon>Spiralia</taxon>
        <taxon>Lophotrochozoa</taxon>
        <taxon>Annelida</taxon>
        <taxon>Polychaeta</taxon>
        <taxon>Sedentaria</taxon>
        <taxon>Canalipalpata</taxon>
        <taxon>Sabellida</taxon>
        <taxon>Oweniida</taxon>
        <taxon>Oweniidae</taxon>
        <taxon>Owenia</taxon>
    </lineage>
</organism>
<keyword evidence="2" id="KW-0963">Cytoplasm</keyword>
<dbReference type="AlphaFoldDB" id="A0A8S4NFT9"/>
<dbReference type="InterPro" id="IPR036282">
    <property type="entry name" value="Glutathione-S-Trfase_C_sf"/>
</dbReference>
<evidence type="ECO:0000313" key="7">
    <source>
        <dbReference type="Proteomes" id="UP000749559"/>
    </source>
</evidence>
<dbReference type="SFLD" id="SFLDS00019">
    <property type="entry name" value="Glutathione_Transferase_(cytos"/>
    <property type="match status" value="1"/>
</dbReference>
<dbReference type="Pfam" id="PF00043">
    <property type="entry name" value="GST_C"/>
    <property type="match status" value="1"/>
</dbReference>
<evidence type="ECO:0000256" key="2">
    <source>
        <dbReference type="ARBA" id="ARBA00022490"/>
    </source>
</evidence>
<gene>
    <name evidence="6" type="ORF">OFUS_LOCUS6986</name>
</gene>
<keyword evidence="7" id="KW-1185">Reference proteome</keyword>
<dbReference type="SUPFAM" id="SSF47616">
    <property type="entry name" value="GST C-terminal domain-like"/>
    <property type="match status" value="1"/>
</dbReference>
<dbReference type="GO" id="GO:0004364">
    <property type="term" value="F:glutathione transferase activity"/>
    <property type="evidence" value="ECO:0007669"/>
    <property type="project" value="TreeGrafter"/>
</dbReference>
<dbReference type="SFLD" id="SFLDG00358">
    <property type="entry name" value="Main_(cytGST)"/>
    <property type="match status" value="1"/>
</dbReference>
<dbReference type="InterPro" id="IPR004045">
    <property type="entry name" value="Glutathione_S-Trfase_N"/>
</dbReference>
<dbReference type="Gene3D" id="3.40.30.10">
    <property type="entry name" value="Glutaredoxin"/>
    <property type="match status" value="1"/>
</dbReference>
<evidence type="ECO:0000256" key="3">
    <source>
        <dbReference type="RuleBase" id="RU003494"/>
    </source>
</evidence>
<comment type="subcellular location">
    <subcellularLocation>
        <location evidence="1">Cytoplasm</location>
    </subcellularLocation>
</comment>
<dbReference type="PROSITE" id="PS50404">
    <property type="entry name" value="GST_NTER"/>
    <property type="match status" value="1"/>
</dbReference>
<accession>A0A8S4NFT9</accession>
<dbReference type="GO" id="GO:0005737">
    <property type="term" value="C:cytoplasm"/>
    <property type="evidence" value="ECO:0007669"/>
    <property type="project" value="UniProtKB-SubCell"/>
</dbReference>
<feature type="domain" description="GST N-terminal" evidence="4">
    <location>
        <begin position="1"/>
        <end position="73"/>
    </location>
</feature>
<dbReference type="PANTHER" id="PTHR43917">
    <property type="match status" value="1"/>
</dbReference>
<proteinExistence type="inferred from homology"/>
<dbReference type="GO" id="GO:0006749">
    <property type="term" value="P:glutathione metabolic process"/>
    <property type="evidence" value="ECO:0007669"/>
    <property type="project" value="TreeGrafter"/>
</dbReference>
<evidence type="ECO:0000313" key="6">
    <source>
        <dbReference type="EMBL" id="CAH1780277.1"/>
    </source>
</evidence>
<comment type="similarity">
    <text evidence="3">Belongs to the GST superfamily.</text>
</comment>
<dbReference type="InterPro" id="IPR010987">
    <property type="entry name" value="Glutathione-S-Trfase_C-like"/>
</dbReference>
<evidence type="ECO:0000259" key="4">
    <source>
        <dbReference type="PROSITE" id="PS50404"/>
    </source>
</evidence>
<dbReference type="EMBL" id="CAIIXF020000003">
    <property type="protein sequence ID" value="CAH1780277.1"/>
    <property type="molecule type" value="Genomic_DNA"/>
</dbReference>
<dbReference type="InterPro" id="IPR051369">
    <property type="entry name" value="GST_Theta"/>
</dbReference>
<dbReference type="PROSITE" id="PS50405">
    <property type="entry name" value="GST_CTER"/>
    <property type="match status" value="1"/>
</dbReference>
<dbReference type="InterPro" id="IPR004046">
    <property type="entry name" value="GST_C"/>
</dbReference>
<name>A0A8S4NFT9_OWEFU</name>
<dbReference type="SUPFAM" id="SSF52833">
    <property type="entry name" value="Thioredoxin-like"/>
    <property type="match status" value="1"/>
</dbReference>
<dbReference type="InterPro" id="IPR040079">
    <property type="entry name" value="Glutathione_S-Trfase"/>
</dbReference>
<dbReference type="Gene3D" id="1.20.1050.10">
    <property type="match status" value="1"/>
</dbReference>
<sequence>MVNSSHKAEIWQACNIPFEFVYWSFEKGKHKSEEYTKLNPLQRVPTLEVEGFPNIIESNAALQFLAELDGVPEHWYPRGRKERLLVNMYLAWHGPDMRKCMIAYAMPEYGWDLPFYGKKTKTEDVLKAKEDLENMLNQLDKIWLKDTMYLAGDDITIADIQCITEIAQNEPTGYDFGRNRPKLSAWIDRVKARLQPHYDIIHEAPLAEFRAGYIKLKSDK</sequence>
<reference evidence="6" key="1">
    <citation type="submission" date="2022-03" db="EMBL/GenBank/DDBJ databases">
        <authorList>
            <person name="Martin C."/>
        </authorList>
    </citation>
    <scope>NUCLEOTIDE SEQUENCE</scope>
</reference>
<feature type="domain" description="GST C-terminal" evidence="5">
    <location>
        <begin position="79"/>
        <end position="209"/>
    </location>
</feature>
<dbReference type="OrthoDB" id="422574at2759"/>
<evidence type="ECO:0000256" key="1">
    <source>
        <dbReference type="ARBA" id="ARBA00004496"/>
    </source>
</evidence>
<dbReference type="PANTHER" id="PTHR43917:SF8">
    <property type="entry name" value="GH16740P-RELATED"/>
    <property type="match status" value="1"/>
</dbReference>
<dbReference type="Proteomes" id="UP000749559">
    <property type="component" value="Unassembled WGS sequence"/>
</dbReference>
<evidence type="ECO:0000259" key="5">
    <source>
        <dbReference type="PROSITE" id="PS50405"/>
    </source>
</evidence>
<dbReference type="InterPro" id="IPR036249">
    <property type="entry name" value="Thioredoxin-like_sf"/>
</dbReference>
<dbReference type="Pfam" id="PF02798">
    <property type="entry name" value="GST_N"/>
    <property type="match status" value="1"/>
</dbReference>
<comment type="caution">
    <text evidence="6">The sequence shown here is derived from an EMBL/GenBank/DDBJ whole genome shotgun (WGS) entry which is preliminary data.</text>
</comment>
<protein>
    <submittedName>
        <fullName evidence="6">Uncharacterized protein</fullName>
    </submittedName>
</protein>